<reference evidence="2 3" key="1">
    <citation type="journal article" date="2024" name="J Genomics">
        <title>Draft genome sequencing and assembly of Favolaschia claudopus CIRM-BRFM 2984 isolated from oak limbs.</title>
        <authorList>
            <person name="Navarro D."/>
            <person name="Drula E."/>
            <person name="Chaduli D."/>
            <person name="Cazenave R."/>
            <person name="Ahrendt S."/>
            <person name="Wang J."/>
            <person name="Lipzen A."/>
            <person name="Daum C."/>
            <person name="Barry K."/>
            <person name="Grigoriev I.V."/>
            <person name="Favel A."/>
            <person name="Rosso M.N."/>
            <person name="Martin F."/>
        </authorList>
    </citation>
    <scope>NUCLEOTIDE SEQUENCE [LARGE SCALE GENOMIC DNA]</scope>
    <source>
        <strain evidence="2 3">CIRM-BRFM 2984</strain>
    </source>
</reference>
<keyword evidence="3" id="KW-1185">Reference proteome</keyword>
<feature type="region of interest" description="Disordered" evidence="1">
    <location>
        <begin position="328"/>
        <end position="348"/>
    </location>
</feature>
<name>A0AAV9Z1H6_9AGAR</name>
<dbReference type="AlphaFoldDB" id="A0AAV9Z1H6"/>
<evidence type="ECO:0000313" key="2">
    <source>
        <dbReference type="EMBL" id="KAK6967149.1"/>
    </source>
</evidence>
<organism evidence="2 3">
    <name type="scientific">Favolaschia claudopus</name>
    <dbReference type="NCBI Taxonomy" id="2862362"/>
    <lineage>
        <taxon>Eukaryota</taxon>
        <taxon>Fungi</taxon>
        <taxon>Dikarya</taxon>
        <taxon>Basidiomycota</taxon>
        <taxon>Agaricomycotina</taxon>
        <taxon>Agaricomycetes</taxon>
        <taxon>Agaricomycetidae</taxon>
        <taxon>Agaricales</taxon>
        <taxon>Marasmiineae</taxon>
        <taxon>Mycenaceae</taxon>
        <taxon>Favolaschia</taxon>
    </lineage>
</organism>
<comment type="caution">
    <text evidence="2">The sequence shown here is derived from an EMBL/GenBank/DDBJ whole genome shotgun (WGS) entry which is preliminary data.</text>
</comment>
<protein>
    <submittedName>
        <fullName evidence="2">Uncharacterized protein</fullName>
    </submittedName>
</protein>
<dbReference type="EMBL" id="JAWWNJ010000242">
    <property type="protein sequence ID" value="KAK6967149.1"/>
    <property type="molecule type" value="Genomic_DNA"/>
</dbReference>
<dbReference type="Proteomes" id="UP001362999">
    <property type="component" value="Unassembled WGS sequence"/>
</dbReference>
<evidence type="ECO:0000256" key="1">
    <source>
        <dbReference type="SAM" id="MobiDB-lite"/>
    </source>
</evidence>
<evidence type="ECO:0000313" key="3">
    <source>
        <dbReference type="Proteomes" id="UP001362999"/>
    </source>
</evidence>
<accession>A0AAV9Z1H6</accession>
<gene>
    <name evidence="2" type="ORF">R3P38DRAFT_3508679</name>
</gene>
<feature type="compositionally biased region" description="Polar residues" evidence="1">
    <location>
        <begin position="328"/>
        <end position="339"/>
    </location>
</feature>
<sequence>MRHCLPLRPLALQRLTPSHQQAIVNFLRLIALFTFDNYNNDCSTTTQSALDGGLRRRPLASSCVPCFPPSFRSLTLLTPTTPHLPRSPSLPSLPPTASPYSQVLTPQEFLCPLPSSLPPLPPSSNSPPLPSSIYLTLHITLDVPPPHLAFLFPPRNISVFRSDLSRRRPTSSFTETTAHLALPSVSTLSCGQRLQHLRHDSPPCPPEMITRNHYDGRALESPPSPFLSSSAAPSVNLCLHTSLPSLSPSYAAAPVNLCASTLSPIVDSLPSNRLIIPPSSPLIQLLPHSHPLLPCCRRRFRQPSRPTCLSTATAYHDSIHLDLSSTRPHLSLHNHSSGPHSDLSRRRRRHPRQHRPPCFCFCFVCFVAYDYSSFVFLWLSTGETTALAENPDVLSTYVTNLVTFETASFTDSSAHDQCIIASPYILISEPPEKEI</sequence>
<proteinExistence type="predicted"/>